<dbReference type="Gene3D" id="3.30.2310.20">
    <property type="entry name" value="RelE-like"/>
    <property type="match status" value="1"/>
</dbReference>
<dbReference type="InterPro" id="IPR007712">
    <property type="entry name" value="RelE/ParE_toxin"/>
</dbReference>
<dbReference type="Proteomes" id="UP000184517">
    <property type="component" value="Unassembled WGS sequence"/>
</dbReference>
<organism evidence="2 3">
    <name type="scientific">Marinomonas polaris DSM 16579</name>
    <dbReference type="NCBI Taxonomy" id="1122206"/>
    <lineage>
        <taxon>Bacteria</taxon>
        <taxon>Pseudomonadati</taxon>
        <taxon>Pseudomonadota</taxon>
        <taxon>Gammaproteobacteria</taxon>
        <taxon>Oceanospirillales</taxon>
        <taxon>Oceanospirillaceae</taxon>
        <taxon>Marinomonas</taxon>
    </lineage>
</organism>
<dbReference type="EMBL" id="FQVF01000003">
    <property type="protein sequence ID" value="SHE57423.1"/>
    <property type="molecule type" value="Genomic_DNA"/>
</dbReference>
<accession>A0A1M4ULH2</accession>
<proteinExistence type="predicted"/>
<name>A0A1M4ULH2_9GAMM</name>
<keyword evidence="3" id="KW-1185">Reference proteome</keyword>
<sequence>MIFNIFFTPSAENDLLNAKKFYAKINEALGQYCVDSLMLDIERLRFFAGIHPNINGRFRVLSRSFPFSIYYQVIKDQVLILAVLDNRQNPKSIEHRLTNS</sequence>
<reference evidence="3" key="1">
    <citation type="submission" date="2016-11" db="EMBL/GenBank/DDBJ databases">
        <authorList>
            <person name="Varghese N."/>
            <person name="Submissions S."/>
        </authorList>
    </citation>
    <scope>NUCLEOTIDE SEQUENCE [LARGE SCALE GENOMIC DNA]</scope>
    <source>
        <strain evidence="3">DSM 16579</strain>
    </source>
</reference>
<evidence type="ECO:0000256" key="1">
    <source>
        <dbReference type="ARBA" id="ARBA00022649"/>
    </source>
</evidence>
<dbReference type="RefSeq" id="WP_198515332.1">
    <property type="nucleotide sequence ID" value="NZ_FQVF01000003.1"/>
</dbReference>
<dbReference type="InterPro" id="IPR035093">
    <property type="entry name" value="RelE/ParE_toxin_dom_sf"/>
</dbReference>
<dbReference type="STRING" id="1122206.SAMN02745753_00432"/>
<gene>
    <name evidence="2" type="ORF">SAMN02745753_00432</name>
</gene>
<protein>
    <submittedName>
        <fullName evidence="2">Plasmid stabilization system protein ParE</fullName>
    </submittedName>
</protein>
<evidence type="ECO:0000313" key="2">
    <source>
        <dbReference type="EMBL" id="SHE57423.1"/>
    </source>
</evidence>
<keyword evidence="1" id="KW-1277">Toxin-antitoxin system</keyword>
<evidence type="ECO:0000313" key="3">
    <source>
        <dbReference type="Proteomes" id="UP000184517"/>
    </source>
</evidence>
<dbReference type="AlphaFoldDB" id="A0A1M4ULH2"/>
<dbReference type="Pfam" id="PF05016">
    <property type="entry name" value="ParE_toxin"/>
    <property type="match status" value="1"/>
</dbReference>